<name>A0AAE7EGK7_SERFO</name>
<dbReference type="InterPro" id="IPR010982">
    <property type="entry name" value="Lambda_DNA-bd_dom_sf"/>
</dbReference>
<dbReference type="Proteomes" id="UP000503464">
    <property type="component" value="Chromosome"/>
</dbReference>
<dbReference type="SUPFAM" id="SSF47413">
    <property type="entry name" value="lambda repressor-like DNA-binding domains"/>
    <property type="match status" value="1"/>
</dbReference>
<dbReference type="SMART" id="SM00530">
    <property type="entry name" value="HTH_XRE"/>
    <property type="match status" value="1"/>
</dbReference>
<dbReference type="InterPro" id="IPR001387">
    <property type="entry name" value="Cro/C1-type_HTH"/>
</dbReference>
<protein>
    <submittedName>
        <fullName evidence="2">Helix-turn-helix domain-containing protein</fullName>
    </submittedName>
</protein>
<evidence type="ECO:0000313" key="2">
    <source>
        <dbReference type="EMBL" id="QKJ58305.1"/>
    </source>
</evidence>
<dbReference type="AlphaFoldDB" id="A0AAE7EGK7"/>
<dbReference type="EMBL" id="CP054160">
    <property type="protein sequence ID" value="QKJ58305.1"/>
    <property type="molecule type" value="Genomic_DNA"/>
</dbReference>
<dbReference type="CDD" id="cd00093">
    <property type="entry name" value="HTH_XRE"/>
    <property type="match status" value="1"/>
</dbReference>
<evidence type="ECO:0000313" key="3">
    <source>
        <dbReference type="Proteomes" id="UP000503464"/>
    </source>
</evidence>
<dbReference type="Gene3D" id="1.10.260.40">
    <property type="entry name" value="lambda repressor-like DNA-binding domains"/>
    <property type="match status" value="1"/>
</dbReference>
<reference evidence="3" key="1">
    <citation type="submission" date="2020-03" db="EMBL/GenBank/DDBJ databases">
        <title>Genome sequences of seven Enterobacteriaceae strains isolated from Canadian wastewater treatment facilities.</title>
        <authorList>
            <person name="Huang H."/>
            <person name="Chmara J.T."/>
            <person name="Duceppe M.-O."/>
        </authorList>
    </citation>
    <scope>NUCLEOTIDE SEQUENCE [LARGE SCALE GENOMIC DNA]</scope>
    <source>
        <strain evidence="3">Biosolid 3</strain>
    </source>
</reference>
<dbReference type="PROSITE" id="PS50943">
    <property type="entry name" value="HTH_CROC1"/>
    <property type="match status" value="1"/>
</dbReference>
<gene>
    <name evidence="2" type="ORF">G9399_07875</name>
</gene>
<accession>A0AAE7EGK7</accession>
<dbReference type="Pfam" id="PF01381">
    <property type="entry name" value="HTH_3"/>
    <property type="match status" value="1"/>
</dbReference>
<proteinExistence type="predicted"/>
<evidence type="ECO:0000259" key="1">
    <source>
        <dbReference type="PROSITE" id="PS50943"/>
    </source>
</evidence>
<sequence>MAVQIIRNDKGEPQYAVVPYSEYEKLINAKNDWEDVPYTASKSDDVTVPNAIVKIMIDQEVSLLAAWRVYRDLSQYDVAEKLGTTQSTVSQWEASGRPQKRTREKLAALYDCSPEQLIP</sequence>
<feature type="domain" description="HTH cro/C1-type" evidence="1">
    <location>
        <begin position="64"/>
        <end position="117"/>
    </location>
</feature>
<dbReference type="RefSeq" id="WP_065683031.1">
    <property type="nucleotide sequence ID" value="NZ_CP054160.3"/>
</dbReference>
<dbReference type="GO" id="GO:0003677">
    <property type="term" value="F:DNA binding"/>
    <property type="evidence" value="ECO:0007669"/>
    <property type="project" value="InterPro"/>
</dbReference>
<organism evidence="2 3">
    <name type="scientific">Serratia fonticola</name>
    <dbReference type="NCBI Taxonomy" id="47917"/>
    <lineage>
        <taxon>Bacteria</taxon>
        <taxon>Pseudomonadati</taxon>
        <taxon>Pseudomonadota</taxon>
        <taxon>Gammaproteobacteria</taxon>
        <taxon>Enterobacterales</taxon>
        <taxon>Yersiniaceae</taxon>
        <taxon>Serratia</taxon>
    </lineage>
</organism>